<sequence length="84" mass="9870">MRKEKDQLSEETIELINALVINVVELVVKLKTYISVKSLTSVQKGFQDVDFQDKRLNISKKQLSTQVFQINYYIECVKKEIYLI</sequence>
<accession>A0A6N9Q7U7</accession>
<protein>
    <submittedName>
        <fullName evidence="1">Uncharacterized protein</fullName>
    </submittedName>
</protein>
<reference evidence="1 2" key="1">
    <citation type="submission" date="2019-01" db="EMBL/GenBank/DDBJ databases">
        <title>Chengkuizengella sp. nov., isolated from deep-sea sediment of East Pacific Ocean.</title>
        <authorList>
            <person name="Yang J."/>
            <person name="Lai Q."/>
            <person name="Shao Z."/>
        </authorList>
    </citation>
    <scope>NUCLEOTIDE SEQUENCE [LARGE SCALE GENOMIC DNA]</scope>
    <source>
        <strain evidence="1 2">YPA3-1-1</strain>
    </source>
</reference>
<comment type="caution">
    <text evidence="1">The sequence shown here is derived from an EMBL/GenBank/DDBJ whole genome shotgun (WGS) entry which is preliminary data.</text>
</comment>
<proteinExistence type="predicted"/>
<dbReference type="EMBL" id="SIJB01000047">
    <property type="protein sequence ID" value="NBI30928.1"/>
    <property type="molecule type" value="Genomic_DNA"/>
</dbReference>
<organism evidence="1 2">
    <name type="scientific">Chengkuizengella marina</name>
    <dbReference type="NCBI Taxonomy" id="2507566"/>
    <lineage>
        <taxon>Bacteria</taxon>
        <taxon>Bacillati</taxon>
        <taxon>Bacillota</taxon>
        <taxon>Bacilli</taxon>
        <taxon>Bacillales</taxon>
        <taxon>Paenibacillaceae</taxon>
        <taxon>Chengkuizengella</taxon>
    </lineage>
</organism>
<dbReference type="Proteomes" id="UP000448943">
    <property type="component" value="Unassembled WGS sequence"/>
</dbReference>
<gene>
    <name evidence="1" type="ORF">ERL59_18415</name>
</gene>
<evidence type="ECO:0000313" key="1">
    <source>
        <dbReference type="EMBL" id="NBI30928.1"/>
    </source>
</evidence>
<name>A0A6N9Q7U7_9BACL</name>
<dbReference type="RefSeq" id="WP_160647739.1">
    <property type="nucleotide sequence ID" value="NZ_SIJB01000047.1"/>
</dbReference>
<keyword evidence="2" id="KW-1185">Reference proteome</keyword>
<evidence type="ECO:0000313" key="2">
    <source>
        <dbReference type="Proteomes" id="UP000448943"/>
    </source>
</evidence>
<dbReference type="AlphaFoldDB" id="A0A6N9Q7U7"/>